<dbReference type="CDD" id="cd07061">
    <property type="entry name" value="HP_HAP_like"/>
    <property type="match status" value="1"/>
</dbReference>
<keyword evidence="5" id="KW-0378">Hydrolase</keyword>
<reference evidence="9 10" key="1">
    <citation type="submission" date="2017-03" db="EMBL/GenBank/DDBJ databases">
        <title>Genome of the blue death feigning beetle - Asbolus verrucosus.</title>
        <authorList>
            <person name="Rider S.D."/>
        </authorList>
    </citation>
    <scope>NUCLEOTIDE SEQUENCE [LARGE SCALE GENOMIC DNA]</scope>
    <source>
        <strain evidence="9">Butters</strain>
        <tissue evidence="9">Head and leg muscle</tissue>
    </source>
</reference>
<evidence type="ECO:0000256" key="4">
    <source>
        <dbReference type="ARBA" id="ARBA00022729"/>
    </source>
</evidence>
<dbReference type="AlphaFoldDB" id="A0A482W9R9"/>
<dbReference type="PROSITE" id="PS00616">
    <property type="entry name" value="HIS_ACID_PHOSPHAT_1"/>
    <property type="match status" value="1"/>
</dbReference>
<protein>
    <recommendedName>
        <fullName evidence="3">acid phosphatase</fullName>
        <ecNumber evidence="3">3.1.3.2</ecNumber>
    </recommendedName>
</protein>
<dbReference type="Pfam" id="PF00328">
    <property type="entry name" value="His_Phos_2"/>
    <property type="match status" value="1"/>
</dbReference>
<organism evidence="9 10">
    <name type="scientific">Asbolus verrucosus</name>
    <name type="common">Desert ironclad beetle</name>
    <dbReference type="NCBI Taxonomy" id="1661398"/>
    <lineage>
        <taxon>Eukaryota</taxon>
        <taxon>Metazoa</taxon>
        <taxon>Ecdysozoa</taxon>
        <taxon>Arthropoda</taxon>
        <taxon>Hexapoda</taxon>
        <taxon>Insecta</taxon>
        <taxon>Pterygota</taxon>
        <taxon>Neoptera</taxon>
        <taxon>Endopterygota</taxon>
        <taxon>Coleoptera</taxon>
        <taxon>Polyphaga</taxon>
        <taxon>Cucujiformia</taxon>
        <taxon>Tenebrionidae</taxon>
        <taxon>Pimeliinae</taxon>
        <taxon>Asbolus</taxon>
    </lineage>
</organism>
<dbReference type="InterPro" id="IPR000560">
    <property type="entry name" value="His_Pase_clade-2"/>
</dbReference>
<proteinExistence type="inferred from homology"/>
<evidence type="ECO:0000256" key="3">
    <source>
        <dbReference type="ARBA" id="ARBA00012646"/>
    </source>
</evidence>
<dbReference type="Proteomes" id="UP000292052">
    <property type="component" value="Unassembled WGS sequence"/>
</dbReference>
<dbReference type="SUPFAM" id="SSF53254">
    <property type="entry name" value="Phosphoglycerate mutase-like"/>
    <property type="match status" value="1"/>
</dbReference>
<evidence type="ECO:0000313" key="10">
    <source>
        <dbReference type="Proteomes" id="UP000292052"/>
    </source>
</evidence>
<dbReference type="OrthoDB" id="10257284at2759"/>
<dbReference type="Gene3D" id="3.40.50.1240">
    <property type="entry name" value="Phosphoglycerate mutase-like"/>
    <property type="match status" value="1"/>
</dbReference>
<evidence type="ECO:0000256" key="7">
    <source>
        <dbReference type="ARBA" id="ARBA00023180"/>
    </source>
</evidence>
<dbReference type="GO" id="GO:0003993">
    <property type="term" value="F:acid phosphatase activity"/>
    <property type="evidence" value="ECO:0007669"/>
    <property type="project" value="UniProtKB-EC"/>
</dbReference>
<evidence type="ECO:0000256" key="5">
    <source>
        <dbReference type="ARBA" id="ARBA00022801"/>
    </source>
</evidence>
<name>A0A482W9R9_ASBVE</name>
<dbReference type="PANTHER" id="PTHR11567:SF211">
    <property type="entry name" value="PROSTATIC ACID PHOSPHATASE"/>
    <property type="match status" value="1"/>
</dbReference>
<keyword evidence="7" id="KW-0325">Glycoprotein</keyword>
<comment type="similarity">
    <text evidence="2">Belongs to the histidine acid phosphatase family.</text>
</comment>
<dbReference type="InterPro" id="IPR050645">
    <property type="entry name" value="Histidine_acid_phosphatase"/>
</dbReference>
<feature type="signal peptide" evidence="8">
    <location>
        <begin position="1"/>
        <end position="19"/>
    </location>
</feature>
<feature type="chain" id="PRO_5019735978" description="acid phosphatase" evidence="8">
    <location>
        <begin position="20"/>
        <end position="368"/>
    </location>
</feature>
<evidence type="ECO:0000256" key="6">
    <source>
        <dbReference type="ARBA" id="ARBA00023157"/>
    </source>
</evidence>
<sequence>MKFSLVFLQLFLTVVSVDLAPTEDTLVLLHVLFRHGNRTPDKFGWFPKDPHADNNFEPFGFSQLTTKGKATEYKIGQYLRRTYGKFIPQQYTPDVLYALSTNYKRTKMSLQLVLASLFPPLATDVFVDDLNWQPIPFNIEQGAGLIGIPFHYCINFAIHYSRYERSEEAQKILAGYKELYQQVTTNTGIEVESPQTLANIFGTLESEYDIGLKLPEWTSEIFPEVLEEAAGVFFEFATGNTILKKYSAGHLLRKILKDSLSKRKGILPEGRKIFLYSAHDYNVAAVLRTLNVFNRHVPPYGATVFFEIHNIEGIYGLKLYYQDYKQTDPKLLTVPGCSSFCELDKLYRLIEEYLPGENDACTPLHEIH</sequence>
<dbReference type="EMBL" id="QDEB01016103">
    <property type="protein sequence ID" value="RZC41547.1"/>
    <property type="molecule type" value="Genomic_DNA"/>
</dbReference>
<dbReference type="InterPro" id="IPR033379">
    <property type="entry name" value="Acid_Pase_AS"/>
</dbReference>
<gene>
    <name evidence="9" type="ORF">BDFB_011769</name>
</gene>
<evidence type="ECO:0000313" key="9">
    <source>
        <dbReference type="EMBL" id="RZC41547.1"/>
    </source>
</evidence>
<evidence type="ECO:0000256" key="1">
    <source>
        <dbReference type="ARBA" id="ARBA00000032"/>
    </source>
</evidence>
<keyword evidence="10" id="KW-1185">Reference proteome</keyword>
<comment type="catalytic activity">
    <reaction evidence="1">
        <text>a phosphate monoester + H2O = an alcohol + phosphate</text>
        <dbReference type="Rhea" id="RHEA:15017"/>
        <dbReference type="ChEBI" id="CHEBI:15377"/>
        <dbReference type="ChEBI" id="CHEBI:30879"/>
        <dbReference type="ChEBI" id="CHEBI:43474"/>
        <dbReference type="ChEBI" id="CHEBI:67140"/>
        <dbReference type="EC" id="3.1.3.2"/>
    </reaction>
</comment>
<accession>A0A482W9R9</accession>
<keyword evidence="6" id="KW-1015">Disulfide bond</keyword>
<dbReference type="PANTHER" id="PTHR11567">
    <property type="entry name" value="ACID PHOSPHATASE-RELATED"/>
    <property type="match status" value="1"/>
</dbReference>
<dbReference type="InterPro" id="IPR029033">
    <property type="entry name" value="His_PPase_superfam"/>
</dbReference>
<keyword evidence="4 8" id="KW-0732">Signal</keyword>
<dbReference type="EC" id="3.1.3.2" evidence="3"/>
<evidence type="ECO:0000256" key="2">
    <source>
        <dbReference type="ARBA" id="ARBA00005375"/>
    </source>
</evidence>
<comment type="caution">
    <text evidence="9">The sequence shown here is derived from an EMBL/GenBank/DDBJ whole genome shotgun (WGS) entry which is preliminary data.</text>
</comment>
<evidence type="ECO:0000256" key="8">
    <source>
        <dbReference type="SAM" id="SignalP"/>
    </source>
</evidence>